<gene>
    <name evidence="1" type="ORF">Vau01_101460</name>
</gene>
<keyword evidence="2" id="KW-1185">Reference proteome</keyword>
<dbReference type="EMBL" id="BOPG01000081">
    <property type="protein sequence ID" value="GIJ62630.1"/>
    <property type="molecule type" value="Genomic_DNA"/>
</dbReference>
<dbReference type="AlphaFoldDB" id="A0A8J3ZJG0"/>
<name>A0A8J3ZJG0_9ACTN</name>
<accession>A0A8J3ZJG0</accession>
<dbReference type="RefSeq" id="WP_204008400.1">
    <property type="nucleotide sequence ID" value="NZ_BOPG01000081.1"/>
</dbReference>
<sequence>MPLRLARTNAEAHLYMELNPCENCGEREFEPTDTIILAEGDLASRYSGTCPRCGVYREFVFRLPDEVIIPDPEEPVFGDDSPSTLIDAGEWLWIADLIARSTPAEPEDGMTPADRQQIRLELRTAAAAVGEAAKFVPPGADTVPADAVWSPRGRAVYDDEPGRFRLSRLQVVQRTYRNIADRFQDANA</sequence>
<protein>
    <submittedName>
        <fullName evidence="1">Uncharacterized protein</fullName>
    </submittedName>
</protein>
<dbReference type="Proteomes" id="UP000612585">
    <property type="component" value="Unassembled WGS sequence"/>
</dbReference>
<reference evidence="1" key="1">
    <citation type="submission" date="2021-01" db="EMBL/GenBank/DDBJ databases">
        <title>Whole genome shotgun sequence of Virgisporangium aurantiacum NBRC 16421.</title>
        <authorList>
            <person name="Komaki H."/>
            <person name="Tamura T."/>
        </authorList>
    </citation>
    <scope>NUCLEOTIDE SEQUENCE</scope>
    <source>
        <strain evidence="1">NBRC 16421</strain>
    </source>
</reference>
<organism evidence="1 2">
    <name type="scientific">Virgisporangium aurantiacum</name>
    <dbReference type="NCBI Taxonomy" id="175570"/>
    <lineage>
        <taxon>Bacteria</taxon>
        <taxon>Bacillati</taxon>
        <taxon>Actinomycetota</taxon>
        <taxon>Actinomycetes</taxon>
        <taxon>Micromonosporales</taxon>
        <taxon>Micromonosporaceae</taxon>
        <taxon>Virgisporangium</taxon>
    </lineage>
</organism>
<proteinExistence type="predicted"/>
<evidence type="ECO:0000313" key="1">
    <source>
        <dbReference type="EMBL" id="GIJ62630.1"/>
    </source>
</evidence>
<comment type="caution">
    <text evidence="1">The sequence shown here is derived from an EMBL/GenBank/DDBJ whole genome shotgun (WGS) entry which is preliminary data.</text>
</comment>
<evidence type="ECO:0000313" key="2">
    <source>
        <dbReference type="Proteomes" id="UP000612585"/>
    </source>
</evidence>